<dbReference type="Proteomes" id="UP001160390">
    <property type="component" value="Unassembled WGS sequence"/>
</dbReference>
<dbReference type="AlphaFoldDB" id="A0AA35M2U4"/>
<dbReference type="SUPFAM" id="SSF53474">
    <property type="entry name" value="alpha/beta-Hydrolases"/>
    <property type="match status" value="1"/>
</dbReference>
<reference evidence="2" key="1">
    <citation type="submission" date="2023-01" db="EMBL/GenBank/DDBJ databases">
        <authorList>
            <person name="Piombo E."/>
        </authorList>
    </citation>
    <scope>NUCLEOTIDE SEQUENCE</scope>
</reference>
<name>A0AA35M2U4_9HYPO</name>
<dbReference type="InterPro" id="IPR029058">
    <property type="entry name" value="AB_hydrolase_fold"/>
</dbReference>
<dbReference type="PANTHER" id="PTHR48182:SF3">
    <property type="entry name" value="DUF676 DOMAIN-CONTAINING PROTEIN"/>
    <property type="match status" value="1"/>
</dbReference>
<feature type="region of interest" description="Disordered" evidence="1">
    <location>
        <begin position="383"/>
        <end position="403"/>
    </location>
</feature>
<dbReference type="InterPro" id="IPR052374">
    <property type="entry name" value="SERAC1"/>
</dbReference>
<gene>
    <name evidence="2" type="ORF">CCHLO57077_00018964</name>
</gene>
<dbReference type="PANTHER" id="PTHR48182">
    <property type="entry name" value="PROTEIN SERAC1"/>
    <property type="match status" value="1"/>
</dbReference>
<keyword evidence="3" id="KW-1185">Reference proteome</keyword>
<evidence type="ECO:0000256" key="1">
    <source>
        <dbReference type="SAM" id="MobiDB-lite"/>
    </source>
</evidence>
<evidence type="ECO:0000313" key="2">
    <source>
        <dbReference type="EMBL" id="CAI6089120.1"/>
    </source>
</evidence>
<protein>
    <submittedName>
        <fullName evidence="2">Uncharacterized protein</fullName>
    </submittedName>
</protein>
<proteinExistence type="predicted"/>
<sequence length="403" mass="44919">MDCKGAFIVEAHNTQPDKTPQGPESWYAQQQGQSGLVQLYPKLGDHQDIQGLSHSTQDTTPQFPPVCEAIVDIIAIHGLGTTQASYIWKQSDEAEPRGINWLQDQGMLPAVVPRSRIFTYEWNSGFDQNAAIKNMAEHADELLRHLYKLRTAHDSRGLDGETRPIIFIAACFGGLLLLKALSQAMAEESQSPFPYSLIPLQTAGAIFMGTPFSGSHTALYETCNLRMRIGAHLGKDTSQYLVSLLKSDSSELKEIVENFKQLSSRSEFDFPVCCVYETRTADYSTSMGQVRNNLKKKSRERRGWKFGKNDRVLDKLWTEIQGTMDSDLSMMVVNRQSATLPGREKLALDVKHGNLIRFPGADDPSFRKIADLVRKMAEDASGVLRRKQDSPRSEASIGASIGF</sequence>
<comment type="caution">
    <text evidence="2">The sequence shown here is derived from an EMBL/GenBank/DDBJ whole genome shotgun (WGS) entry which is preliminary data.</text>
</comment>
<dbReference type="Gene3D" id="3.40.50.1820">
    <property type="entry name" value="alpha/beta hydrolase"/>
    <property type="match status" value="1"/>
</dbReference>
<accession>A0AA35M2U4</accession>
<evidence type="ECO:0000313" key="3">
    <source>
        <dbReference type="Proteomes" id="UP001160390"/>
    </source>
</evidence>
<organism evidence="2 3">
    <name type="scientific">Clonostachys chloroleuca</name>
    <dbReference type="NCBI Taxonomy" id="1926264"/>
    <lineage>
        <taxon>Eukaryota</taxon>
        <taxon>Fungi</taxon>
        <taxon>Dikarya</taxon>
        <taxon>Ascomycota</taxon>
        <taxon>Pezizomycotina</taxon>
        <taxon>Sordariomycetes</taxon>
        <taxon>Hypocreomycetidae</taxon>
        <taxon>Hypocreales</taxon>
        <taxon>Bionectriaceae</taxon>
        <taxon>Clonostachys</taxon>
    </lineage>
</organism>
<dbReference type="EMBL" id="CABFNP030000911">
    <property type="protein sequence ID" value="CAI6089120.1"/>
    <property type="molecule type" value="Genomic_DNA"/>
</dbReference>